<accession>A0ABW3M3Y3</accession>
<protein>
    <recommendedName>
        <fullName evidence="3">WYL domain-containing protein</fullName>
    </recommendedName>
</protein>
<name>A0ABW3M3Y3_9PSEU</name>
<sequence length="120" mass="13359">MDAEMRTLAGWGRTAPSSARVLTPTSVTEVVEALREVTDRGVVVEIRYPDHSQVRTVPARSTRGRFRYADDDQEVWVGGTGHRMVVAYPRSVVPVMGVGFRRRPLARTPRGKQPRKVGTS</sequence>
<evidence type="ECO:0000313" key="2">
    <source>
        <dbReference type="Proteomes" id="UP001597045"/>
    </source>
</evidence>
<keyword evidence="2" id="KW-1185">Reference proteome</keyword>
<gene>
    <name evidence="1" type="ORF">ACFQ1S_07205</name>
</gene>
<organism evidence="1 2">
    <name type="scientific">Kibdelosporangium lantanae</name>
    <dbReference type="NCBI Taxonomy" id="1497396"/>
    <lineage>
        <taxon>Bacteria</taxon>
        <taxon>Bacillati</taxon>
        <taxon>Actinomycetota</taxon>
        <taxon>Actinomycetes</taxon>
        <taxon>Pseudonocardiales</taxon>
        <taxon>Pseudonocardiaceae</taxon>
        <taxon>Kibdelosporangium</taxon>
    </lineage>
</organism>
<proteinExistence type="predicted"/>
<comment type="caution">
    <text evidence="1">The sequence shown here is derived from an EMBL/GenBank/DDBJ whole genome shotgun (WGS) entry which is preliminary data.</text>
</comment>
<evidence type="ECO:0000313" key="1">
    <source>
        <dbReference type="EMBL" id="MFD1045390.1"/>
    </source>
</evidence>
<reference evidence="2" key="1">
    <citation type="journal article" date="2019" name="Int. J. Syst. Evol. Microbiol.">
        <title>The Global Catalogue of Microorganisms (GCM) 10K type strain sequencing project: providing services to taxonomists for standard genome sequencing and annotation.</title>
        <authorList>
            <consortium name="The Broad Institute Genomics Platform"/>
            <consortium name="The Broad Institute Genome Sequencing Center for Infectious Disease"/>
            <person name="Wu L."/>
            <person name="Ma J."/>
        </authorList>
    </citation>
    <scope>NUCLEOTIDE SEQUENCE [LARGE SCALE GENOMIC DNA]</scope>
    <source>
        <strain evidence="2">JCM 31486</strain>
    </source>
</reference>
<dbReference type="EMBL" id="JBHTIS010000285">
    <property type="protein sequence ID" value="MFD1045390.1"/>
    <property type="molecule type" value="Genomic_DNA"/>
</dbReference>
<dbReference type="Proteomes" id="UP001597045">
    <property type="component" value="Unassembled WGS sequence"/>
</dbReference>
<evidence type="ECO:0008006" key="3">
    <source>
        <dbReference type="Google" id="ProtNLM"/>
    </source>
</evidence>